<organism evidence="3 4">
    <name type="scientific">Sporidiobolus salmonicolor</name>
    <name type="common">Yeast-like fungus</name>
    <name type="synonym">Sporobolomyces salmonicolor</name>
    <dbReference type="NCBI Taxonomy" id="5005"/>
    <lineage>
        <taxon>Eukaryota</taxon>
        <taxon>Fungi</taxon>
        <taxon>Dikarya</taxon>
        <taxon>Basidiomycota</taxon>
        <taxon>Pucciniomycotina</taxon>
        <taxon>Microbotryomycetes</taxon>
        <taxon>Sporidiobolales</taxon>
        <taxon>Sporidiobolaceae</taxon>
        <taxon>Sporobolomyces</taxon>
    </lineage>
</organism>
<dbReference type="SUPFAM" id="SSF46565">
    <property type="entry name" value="Chaperone J-domain"/>
    <property type="match status" value="1"/>
</dbReference>
<feature type="compositionally biased region" description="Low complexity" evidence="1">
    <location>
        <begin position="504"/>
        <end position="516"/>
    </location>
</feature>
<feature type="region of interest" description="Disordered" evidence="1">
    <location>
        <begin position="220"/>
        <end position="276"/>
    </location>
</feature>
<dbReference type="PANTHER" id="PTHR23172">
    <property type="entry name" value="AUXILIN/CYCLIN G-ASSOCIATED KINASE-RELATED"/>
    <property type="match status" value="1"/>
</dbReference>
<keyword evidence="4" id="KW-1185">Reference proteome</keyword>
<dbReference type="SUPFAM" id="SSF46934">
    <property type="entry name" value="UBA-like"/>
    <property type="match status" value="1"/>
</dbReference>
<evidence type="ECO:0000259" key="2">
    <source>
        <dbReference type="PROSITE" id="PS50030"/>
    </source>
</evidence>
<dbReference type="SMART" id="SM00028">
    <property type="entry name" value="TPR"/>
    <property type="match status" value="3"/>
</dbReference>
<feature type="compositionally biased region" description="Low complexity" evidence="1">
    <location>
        <begin position="40"/>
        <end position="62"/>
    </location>
</feature>
<sequence>MDDLLDLDFSKPSHSKPTSNPQANYGAGRSAFDYLAQQQHNPRSSPNPSSLAAASKPSLHPSQPISTRNVHANASRNPNDKADDAFAALFGTSQPATGSAGGMNGGAGLSMAERLARDNASRLGGGAAQGGSAFGSANSAGGNISRSHSLKSPTSTAKPPDPWDFDLLNSSVPSSKPVAAAEPPNDDPFNLGFGTLAPTTSTSTAVAALAPAAQDEFDLLGAFSQPPSSSQLSSTPASPALHSTAPSPSLRPSSAAPHRSASSSPPPHILGQLVEMGFPPLQARNALSATSNGAGGRWNVEAALEVLVDQQKAEETQRRKAREEDEWGEQGDVRVGRRRSWERDDADDGVDAAREAERRRRAAAKAKAREGQPDGAASSATRDAAAKDQAKVLQDQAAEVLAQAQKLGFSMFKSANAYWGAGKEALQKKLEEQRAAARGVAGGGAAENGGRPKWWREGMDLEEEAVEERGAKGKGRAPATGFKDSDDEAEAPESVLPIRSTRGPQQQQPQSAAPPSTSEYHADLLSGAPAPSFAPPSRASASSASPSHPSTRPSRVTPSAASRPSRPSIPVAQSALSSALTHKSTGNAHFKLGRFGEASASYSLALEGLPAGWLGRVPLLNNRAQARLREGEEKKAAEDCAEAVEILLLPSEGRVDLPALEAESHSLPPEVRQIGGDVLDLKDQLGKALARRARACEAVEKWERALEDWERVRKEGDEIVVKGAGGARMVGDGVERCRKMLGGGSRSPSTATARPKPTPAPAAARPRPAPAPVQGSGEAVRALQASLAASLAEDDLRLSLKDAVDAKIFAWKGGKEANLRALIASLDRVLWPELGWKGVGMHELVSEGQVKGRYVRAIAKVHPDKLNANNTTVEQRMIAGLVFAALNDAWNSMKS</sequence>
<feature type="compositionally biased region" description="Low complexity" evidence="1">
    <location>
        <begin position="134"/>
        <end position="147"/>
    </location>
</feature>
<feature type="domain" description="UBA" evidence="2">
    <location>
        <begin position="264"/>
        <end position="310"/>
    </location>
</feature>
<feature type="region of interest" description="Disordered" evidence="1">
    <location>
        <begin position="120"/>
        <end position="197"/>
    </location>
</feature>
<evidence type="ECO:0000256" key="1">
    <source>
        <dbReference type="SAM" id="MobiDB-lite"/>
    </source>
</evidence>
<dbReference type="PROSITE" id="PS50030">
    <property type="entry name" value="UBA"/>
    <property type="match status" value="1"/>
</dbReference>
<dbReference type="InterPro" id="IPR036869">
    <property type="entry name" value="J_dom_sf"/>
</dbReference>
<dbReference type="InterPro" id="IPR009060">
    <property type="entry name" value="UBA-like_sf"/>
</dbReference>
<feature type="compositionally biased region" description="Gly residues" evidence="1">
    <location>
        <begin position="123"/>
        <end position="133"/>
    </location>
</feature>
<evidence type="ECO:0000313" key="4">
    <source>
        <dbReference type="Proteomes" id="UP000243876"/>
    </source>
</evidence>
<feature type="region of interest" description="Disordered" evidence="1">
    <location>
        <begin position="739"/>
        <end position="777"/>
    </location>
</feature>
<dbReference type="OrthoDB" id="1717591at2759"/>
<dbReference type="GO" id="GO:0072583">
    <property type="term" value="P:clathrin-dependent endocytosis"/>
    <property type="evidence" value="ECO:0007669"/>
    <property type="project" value="TreeGrafter"/>
</dbReference>
<feature type="compositionally biased region" description="Low complexity" evidence="1">
    <location>
        <begin position="750"/>
        <end position="766"/>
    </location>
</feature>
<feature type="compositionally biased region" description="Low complexity" evidence="1">
    <location>
        <begin position="170"/>
        <end position="183"/>
    </location>
</feature>
<dbReference type="SUPFAM" id="SSF48452">
    <property type="entry name" value="TPR-like"/>
    <property type="match status" value="1"/>
</dbReference>
<name>A0A0D6EH39_SPOSA</name>
<proteinExistence type="predicted"/>
<feature type="compositionally biased region" description="Low complexity" evidence="1">
    <location>
        <begin position="526"/>
        <end position="572"/>
    </location>
</feature>
<accession>A0A0D6EH39</accession>
<reference evidence="4" key="1">
    <citation type="submission" date="2015-02" db="EMBL/GenBank/DDBJ databases">
        <authorList>
            <person name="Gon?alves P."/>
        </authorList>
    </citation>
    <scope>NUCLEOTIDE SEQUENCE [LARGE SCALE GENOMIC DNA]</scope>
</reference>
<feature type="compositionally biased region" description="Low complexity" evidence="1">
    <location>
        <begin position="224"/>
        <end position="263"/>
    </location>
</feature>
<dbReference type="SMART" id="SM00165">
    <property type="entry name" value="UBA"/>
    <property type="match status" value="1"/>
</dbReference>
<dbReference type="Gene3D" id="1.10.8.10">
    <property type="entry name" value="DNA helicase RuvA subunit, C-terminal domain"/>
    <property type="match status" value="1"/>
</dbReference>
<dbReference type="InterPro" id="IPR015940">
    <property type="entry name" value="UBA"/>
</dbReference>
<dbReference type="PANTHER" id="PTHR23172:SF19">
    <property type="entry name" value="J DOMAIN-CONTAINING PROTEIN"/>
    <property type="match status" value="1"/>
</dbReference>
<feature type="region of interest" description="Disordered" evidence="1">
    <location>
        <begin position="432"/>
        <end position="577"/>
    </location>
</feature>
<dbReference type="GO" id="GO:0072318">
    <property type="term" value="P:clathrin coat disassembly"/>
    <property type="evidence" value="ECO:0007669"/>
    <property type="project" value="TreeGrafter"/>
</dbReference>
<dbReference type="InterPro" id="IPR019734">
    <property type="entry name" value="TPR_rpt"/>
</dbReference>
<dbReference type="GO" id="GO:0005737">
    <property type="term" value="C:cytoplasm"/>
    <property type="evidence" value="ECO:0007669"/>
    <property type="project" value="TreeGrafter"/>
</dbReference>
<dbReference type="EMBL" id="CENE01000002">
    <property type="protein sequence ID" value="CEQ39264.1"/>
    <property type="molecule type" value="Genomic_DNA"/>
</dbReference>
<evidence type="ECO:0000313" key="3">
    <source>
        <dbReference type="EMBL" id="CEQ39264.1"/>
    </source>
</evidence>
<dbReference type="GO" id="GO:0030276">
    <property type="term" value="F:clathrin binding"/>
    <property type="evidence" value="ECO:0007669"/>
    <property type="project" value="TreeGrafter"/>
</dbReference>
<dbReference type="Gene3D" id="1.10.287.110">
    <property type="entry name" value="DnaJ domain"/>
    <property type="match status" value="1"/>
</dbReference>
<feature type="compositionally biased region" description="Polar residues" evidence="1">
    <location>
        <begin position="63"/>
        <end position="77"/>
    </location>
</feature>
<feature type="compositionally biased region" description="Basic and acidic residues" evidence="1">
    <location>
        <begin position="331"/>
        <end position="343"/>
    </location>
</feature>
<dbReference type="Proteomes" id="UP000243876">
    <property type="component" value="Unassembled WGS sequence"/>
</dbReference>
<dbReference type="InterPro" id="IPR011990">
    <property type="entry name" value="TPR-like_helical_dom_sf"/>
</dbReference>
<protein>
    <submittedName>
        <fullName evidence="3">SPOSA6832_00774-mRNA-1:cds</fullName>
    </submittedName>
</protein>
<feature type="compositionally biased region" description="Basic and acidic residues" evidence="1">
    <location>
        <begin position="311"/>
        <end position="323"/>
    </location>
</feature>
<dbReference type="AlphaFoldDB" id="A0A0D6EH39"/>
<feature type="compositionally biased region" description="Gly residues" evidence="1">
    <location>
        <begin position="99"/>
        <end position="108"/>
    </location>
</feature>
<gene>
    <name evidence="3" type="primary">SPOSA6832_00774</name>
</gene>
<dbReference type="Gene3D" id="1.25.40.10">
    <property type="entry name" value="Tetratricopeptide repeat domain"/>
    <property type="match status" value="1"/>
</dbReference>
<feature type="region of interest" description="Disordered" evidence="1">
    <location>
        <begin position="1"/>
        <end position="108"/>
    </location>
</feature>
<feature type="region of interest" description="Disordered" evidence="1">
    <location>
        <begin position="311"/>
        <end position="392"/>
    </location>
</feature>
<dbReference type="GO" id="GO:0031982">
    <property type="term" value="C:vesicle"/>
    <property type="evidence" value="ECO:0007669"/>
    <property type="project" value="TreeGrafter"/>
</dbReference>